<dbReference type="GeneID" id="89923963"/>
<dbReference type="InterPro" id="IPR001810">
    <property type="entry name" value="F-box_dom"/>
</dbReference>
<feature type="region of interest" description="Disordered" evidence="1">
    <location>
        <begin position="471"/>
        <end position="520"/>
    </location>
</feature>
<accession>A0AAV9PM63</accession>
<proteinExistence type="predicted"/>
<evidence type="ECO:0000313" key="3">
    <source>
        <dbReference type="EMBL" id="KAK5173935.1"/>
    </source>
</evidence>
<comment type="caution">
    <text evidence="3">The sequence shown here is derived from an EMBL/GenBank/DDBJ whole genome shotgun (WGS) entry which is preliminary data.</text>
</comment>
<dbReference type="AlphaFoldDB" id="A0AAV9PM63"/>
<organism evidence="3 4">
    <name type="scientific">Saxophila tyrrhenica</name>
    <dbReference type="NCBI Taxonomy" id="1690608"/>
    <lineage>
        <taxon>Eukaryota</taxon>
        <taxon>Fungi</taxon>
        <taxon>Dikarya</taxon>
        <taxon>Ascomycota</taxon>
        <taxon>Pezizomycotina</taxon>
        <taxon>Dothideomycetes</taxon>
        <taxon>Dothideomycetidae</taxon>
        <taxon>Mycosphaerellales</taxon>
        <taxon>Extremaceae</taxon>
        <taxon>Saxophila</taxon>
    </lineage>
</organism>
<name>A0AAV9PM63_9PEZI</name>
<dbReference type="Proteomes" id="UP001337655">
    <property type="component" value="Unassembled WGS sequence"/>
</dbReference>
<dbReference type="InterPro" id="IPR036047">
    <property type="entry name" value="F-box-like_dom_sf"/>
</dbReference>
<evidence type="ECO:0000313" key="4">
    <source>
        <dbReference type="Proteomes" id="UP001337655"/>
    </source>
</evidence>
<dbReference type="Pfam" id="PF12937">
    <property type="entry name" value="F-box-like"/>
    <property type="match status" value="1"/>
</dbReference>
<dbReference type="RefSeq" id="XP_064662630.1">
    <property type="nucleotide sequence ID" value="XM_064799875.1"/>
</dbReference>
<sequence>MASAAEILRLPPELVLRVSSYLTTTELGSLRATCKQIEAHIFDSFAREFFTKRQFMIEQVSLEALVGIANHKTLAPYLQEVIIGLEAFDVSVSGHSIRLRPNNQRDMTGLVCGDVLLATGHARDLLINAFSKLPNLRIVGLRDYDGKDRLRDGEHAVWRSYGWSHGLVKTDIHQLATLPSCHIMAFHDADTIFPTILHSLAKAGCRPLNIEVFLRQRRLQDRSFNVLASYMQPKVQPLLAGLRVLLLSLHIPRNHESYPYFPASATDDDRSAPHGLLRHLLRHTPSLEHLRLNFHSDQYSGDEFLSWLGEPPQPSSTISSSLHLPRLNKLEVGVVKAEPQTLARLFTKFPLSSLSLFKVSLLARHPPKPDADGDLWKELLHELSRSLWKPLDFKSLMIGFPSERQHTTNAPHSAHSEWVMFANKVTTDQNGEKHFEDFQSKVEYRKHFGSDVRLWLKDLASRTCSYKVHVQKPEESVSEDGSDSEVGSGGDESDDDTEVDGEIVVIEDDDDNDEDNDNDQ</sequence>
<evidence type="ECO:0000259" key="2">
    <source>
        <dbReference type="PROSITE" id="PS50181"/>
    </source>
</evidence>
<evidence type="ECO:0000256" key="1">
    <source>
        <dbReference type="SAM" id="MobiDB-lite"/>
    </source>
</evidence>
<keyword evidence="4" id="KW-1185">Reference proteome</keyword>
<protein>
    <recommendedName>
        <fullName evidence="2">F-box domain-containing protein</fullName>
    </recommendedName>
</protein>
<dbReference type="EMBL" id="JAVRRT010000003">
    <property type="protein sequence ID" value="KAK5173935.1"/>
    <property type="molecule type" value="Genomic_DNA"/>
</dbReference>
<dbReference type="PROSITE" id="PS50181">
    <property type="entry name" value="FBOX"/>
    <property type="match status" value="1"/>
</dbReference>
<feature type="compositionally biased region" description="Acidic residues" evidence="1">
    <location>
        <begin position="491"/>
        <end position="520"/>
    </location>
</feature>
<feature type="domain" description="F-box" evidence="2">
    <location>
        <begin position="4"/>
        <end position="53"/>
    </location>
</feature>
<dbReference type="SUPFAM" id="SSF81383">
    <property type="entry name" value="F-box domain"/>
    <property type="match status" value="1"/>
</dbReference>
<reference evidence="3 4" key="1">
    <citation type="submission" date="2023-08" db="EMBL/GenBank/DDBJ databases">
        <title>Black Yeasts Isolated from many extreme environments.</title>
        <authorList>
            <person name="Coleine C."/>
            <person name="Stajich J.E."/>
            <person name="Selbmann L."/>
        </authorList>
    </citation>
    <scope>NUCLEOTIDE SEQUENCE [LARGE SCALE GENOMIC DNA]</scope>
    <source>
        <strain evidence="3 4">CCFEE 5935</strain>
    </source>
</reference>
<gene>
    <name evidence="3" type="ORF">LTR77_002616</name>
</gene>